<evidence type="ECO:0000313" key="2">
    <source>
        <dbReference type="Proteomes" id="UP000316096"/>
    </source>
</evidence>
<proteinExistence type="predicted"/>
<comment type="caution">
    <text evidence="1">The sequence shown here is derived from an EMBL/GenBank/DDBJ whole genome shotgun (WGS) entry which is preliminary data.</text>
</comment>
<name>A0A543CI05_9ACTN</name>
<protein>
    <submittedName>
        <fullName evidence="1">Uncharacterized protein</fullName>
    </submittedName>
</protein>
<gene>
    <name evidence="1" type="ORF">FB559_2295</name>
</gene>
<evidence type="ECO:0000313" key="1">
    <source>
        <dbReference type="EMBL" id="TQL96743.1"/>
    </source>
</evidence>
<dbReference type="Proteomes" id="UP000316096">
    <property type="component" value="Unassembled WGS sequence"/>
</dbReference>
<reference evidence="1 2" key="1">
    <citation type="submission" date="2019-06" db="EMBL/GenBank/DDBJ databases">
        <title>Sequencing the genomes of 1000 actinobacteria strains.</title>
        <authorList>
            <person name="Klenk H.-P."/>
        </authorList>
    </citation>
    <scope>NUCLEOTIDE SEQUENCE [LARGE SCALE GENOMIC DNA]</scope>
    <source>
        <strain evidence="1 2">DSM 102200</strain>
    </source>
</reference>
<dbReference type="EMBL" id="VFOZ01000001">
    <property type="protein sequence ID" value="TQL96743.1"/>
    <property type="molecule type" value="Genomic_DNA"/>
</dbReference>
<dbReference type="AlphaFoldDB" id="A0A543CI05"/>
<accession>A0A543CI05</accession>
<keyword evidence="2" id="KW-1185">Reference proteome</keyword>
<sequence>MSTDGVRGQGVVAIAIRSQSNETVDAVRERLCALFPDDAAEVTRQITLAVACAEHLNIKVTPELLENLVTEHLRAKVAAKPPRFRMPPAIPLGRV</sequence>
<organism evidence="1 2">
    <name type="scientific">Actinoallomurus bryophytorum</name>
    <dbReference type="NCBI Taxonomy" id="1490222"/>
    <lineage>
        <taxon>Bacteria</taxon>
        <taxon>Bacillati</taxon>
        <taxon>Actinomycetota</taxon>
        <taxon>Actinomycetes</taxon>
        <taxon>Streptosporangiales</taxon>
        <taxon>Thermomonosporaceae</taxon>
        <taxon>Actinoallomurus</taxon>
    </lineage>
</organism>